<feature type="transmembrane region" description="Helical" evidence="1">
    <location>
        <begin position="68"/>
        <end position="93"/>
    </location>
</feature>
<accession>A0A432YLG3</accession>
<protein>
    <submittedName>
        <fullName evidence="2">Uncharacterized protein</fullName>
    </submittedName>
</protein>
<organism evidence="2 3">
    <name type="scientific">Pseudidiomarina insulisalsae</name>
    <dbReference type="NCBI Taxonomy" id="575789"/>
    <lineage>
        <taxon>Bacteria</taxon>
        <taxon>Pseudomonadati</taxon>
        <taxon>Pseudomonadota</taxon>
        <taxon>Gammaproteobacteria</taxon>
        <taxon>Alteromonadales</taxon>
        <taxon>Idiomarinaceae</taxon>
        <taxon>Pseudidiomarina</taxon>
    </lineage>
</organism>
<gene>
    <name evidence="2" type="ORF">CWI71_05340</name>
</gene>
<dbReference type="OrthoDB" id="2063080at2"/>
<evidence type="ECO:0000256" key="1">
    <source>
        <dbReference type="SAM" id="Phobius"/>
    </source>
</evidence>
<keyword evidence="1" id="KW-1133">Transmembrane helix</keyword>
<dbReference type="EMBL" id="PIPY01000005">
    <property type="protein sequence ID" value="RUO61786.1"/>
    <property type="molecule type" value="Genomic_DNA"/>
</dbReference>
<name>A0A432YLG3_9GAMM</name>
<evidence type="ECO:0000313" key="3">
    <source>
        <dbReference type="Proteomes" id="UP000288259"/>
    </source>
</evidence>
<comment type="caution">
    <text evidence="2">The sequence shown here is derived from an EMBL/GenBank/DDBJ whole genome shotgun (WGS) entry which is preliminary data.</text>
</comment>
<sequence>MEEKELNQSQSVENGIADGPKVLAFLFYLISICTLAYAFVLGYQDPSYSTEIVGGDAYNYIIFTNRALIFATCGVASAIIGLGGQLAGIMSILNSQK</sequence>
<dbReference type="Proteomes" id="UP000288259">
    <property type="component" value="Unassembled WGS sequence"/>
</dbReference>
<keyword evidence="1" id="KW-0812">Transmembrane</keyword>
<dbReference type="AlphaFoldDB" id="A0A432YLG3"/>
<feature type="transmembrane region" description="Helical" evidence="1">
    <location>
        <begin position="21"/>
        <end position="40"/>
    </location>
</feature>
<reference evidence="3" key="1">
    <citation type="journal article" date="2018" name="Front. Microbiol.">
        <title>Genome-Based Analysis Reveals the Taxonomy and Diversity of the Family Idiomarinaceae.</title>
        <authorList>
            <person name="Liu Y."/>
            <person name="Lai Q."/>
            <person name="Shao Z."/>
        </authorList>
    </citation>
    <scope>NUCLEOTIDE SEQUENCE [LARGE SCALE GENOMIC DNA]</scope>
    <source>
        <strain evidence="3">CVS-6</strain>
    </source>
</reference>
<proteinExistence type="predicted"/>
<evidence type="ECO:0000313" key="2">
    <source>
        <dbReference type="EMBL" id="RUO61786.1"/>
    </source>
</evidence>
<keyword evidence="3" id="KW-1185">Reference proteome</keyword>
<keyword evidence="1" id="KW-0472">Membrane</keyword>
<dbReference type="RefSeq" id="WP_126754247.1">
    <property type="nucleotide sequence ID" value="NZ_PIPY01000005.1"/>
</dbReference>